<dbReference type="GO" id="GO:0016491">
    <property type="term" value="F:oxidoreductase activity"/>
    <property type="evidence" value="ECO:0007669"/>
    <property type="project" value="UniProtKB-KW"/>
</dbReference>
<evidence type="ECO:0000256" key="2">
    <source>
        <dbReference type="ARBA" id="ARBA00022857"/>
    </source>
</evidence>
<sequence length="261" mass="26800">MAPDTLSLTKKVAIVTGSGRETGIGAGIAFALARNGAYVTINHVSDASAPRAAKVAETIRLHGGKATVVQADISTQVGAKTLVEQTLAAFAVDHIDILVNNAAAGAPQSFLQSDQKSLDAIFQSVVYGPIFTIQAALAHMPRGGRIVNIGSIASKLGMSASAVYGAAKAAQDALTYSMSMELGRGHGVTINTVAPGPVDTDALPKDVAAKVHGFLVPMTRVEERAGTQEDIADAVLLLVSEKSRWITGQVISVSGGITGSR</sequence>
<proteinExistence type="inferred from homology"/>
<name>A0A9W9KNS2_9EURO</name>
<dbReference type="AlphaFoldDB" id="A0A9W9KNS2"/>
<dbReference type="EMBL" id="JAPQKH010000002">
    <property type="protein sequence ID" value="KAJ5112875.1"/>
    <property type="molecule type" value="Genomic_DNA"/>
</dbReference>
<dbReference type="Gene3D" id="3.40.50.720">
    <property type="entry name" value="NAD(P)-binding Rossmann-like Domain"/>
    <property type="match status" value="1"/>
</dbReference>
<evidence type="ECO:0000256" key="1">
    <source>
        <dbReference type="ARBA" id="ARBA00006484"/>
    </source>
</evidence>
<evidence type="ECO:0000313" key="4">
    <source>
        <dbReference type="EMBL" id="KAJ5112875.1"/>
    </source>
</evidence>
<comment type="caution">
    <text evidence="4">The sequence shown here is derived from an EMBL/GenBank/DDBJ whole genome shotgun (WGS) entry which is preliminary data.</text>
</comment>
<dbReference type="Proteomes" id="UP001149165">
    <property type="component" value="Unassembled WGS sequence"/>
</dbReference>
<dbReference type="OrthoDB" id="47007at2759"/>
<dbReference type="SUPFAM" id="SSF51735">
    <property type="entry name" value="NAD(P)-binding Rossmann-fold domains"/>
    <property type="match status" value="1"/>
</dbReference>
<organism evidence="4 5">
    <name type="scientific">Penicillium angulare</name>
    <dbReference type="NCBI Taxonomy" id="116970"/>
    <lineage>
        <taxon>Eukaryota</taxon>
        <taxon>Fungi</taxon>
        <taxon>Dikarya</taxon>
        <taxon>Ascomycota</taxon>
        <taxon>Pezizomycotina</taxon>
        <taxon>Eurotiomycetes</taxon>
        <taxon>Eurotiomycetidae</taxon>
        <taxon>Eurotiales</taxon>
        <taxon>Aspergillaceae</taxon>
        <taxon>Penicillium</taxon>
    </lineage>
</organism>
<dbReference type="FunFam" id="3.40.50.720:FF:000084">
    <property type="entry name" value="Short-chain dehydrogenase reductase"/>
    <property type="match status" value="1"/>
</dbReference>
<dbReference type="Pfam" id="PF13561">
    <property type="entry name" value="adh_short_C2"/>
    <property type="match status" value="1"/>
</dbReference>
<comment type="similarity">
    <text evidence="1">Belongs to the short-chain dehydrogenases/reductases (SDR) family.</text>
</comment>
<evidence type="ECO:0000256" key="3">
    <source>
        <dbReference type="ARBA" id="ARBA00023002"/>
    </source>
</evidence>
<dbReference type="PANTHER" id="PTHR43639">
    <property type="entry name" value="OXIDOREDUCTASE, SHORT-CHAIN DEHYDROGENASE/REDUCTASE FAMILY (AFU_ORTHOLOGUE AFUA_5G02870)"/>
    <property type="match status" value="1"/>
</dbReference>
<dbReference type="InterPro" id="IPR036291">
    <property type="entry name" value="NAD(P)-bd_dom_sf"/>
</dbReference>
<dbReference type="PRINTS" id="PR00081">
    <property type="entry name" value="GDHRDH"/>
</dbReference>
<protein>
    <submittedName>
        <fullName evidence="4">Uncharacterized protein</fullName>
    </submittedName>
</protein>
<evidence type="ECO:0000313" key="5">
    <source>
        <dbReference type="Proteomes" id="UP001149165"/>
    </source>
</evidence>
<accession>A0A9W9KNS2</accession>
<reference evidence="4" key="1">
    <citation type="submission" date="2022-11" db="EMBL/GenBank/DDBJ databases">
        <authorList>
            <person name="Petersen C."/>
        </authorList>
    </citation>
    <scope>NUCLEOTIDE SEQUENCE</scope>
    <source>
        <strain evidence="4">IBT 30069</strain>
    </source>
</reference>
<dbReference type="PANTHER" id="PTHR43639:SF1">
    <property type="entry name" value="SHORT-CHAIN DEHYDROGENASE_REDUCTASE FAMILY PROTEIN"/>
    <property type="match status" value="1"/>
</dbReference>
<dbReference type="PRINTS" id="PR00080">
    <property type="entry name" value="SDRFAMILY"/>
</dbReference>
<keyword evidence="5" id="KW-1185">Reference proteome</keyword>
<keyword evidence="3" id="KW-0560">Oxidoreductase</keyword>
<keyword evidence="2" id="KW-0521">NADP</keyword>
<dbReference type="InterPro" id="IPR002347">
    <property type="entry name" value="SDR_fam"/>
</dbReference>
<reference evidence="4" key="2">
    <citation type="journal article" date="2023" name="IMA Fungus">
        <title>Comparative genomic study of the Penicillium genus elucidates a diverse pangenome and 15 lateral gene transfer events.</title>
        <authorList>
            <person name="Petersen C."/>
            <person name="Sorensen T."/>
            <person name="Nielsen M.R."/>
            <person name="Sondergaard T.E."/>
            <person name="Sorensen J.L."/>
            <person name="Fitzpatrick D.A."/>
            <person name="Frisvad J.C."/>
            <person name="Nielsen K.L."/>
        </authorList>
    </citation>
    <scope>NUCLEOTIDE SEQUENCE</scope>
    <source>
        <strain evidence="4">IBT 30069</strain>
    </source>
</reference>
<gene>
    <name evidence="4" type="ORF">N7456_001409</name>
</gene>